<protein>
    <submittedName>
        <fullName evidence="10">Cation efflux system protein CusB</fullName>
    </submittedName>
</protein>
<reference evidence="10" key="1">
    <citation type="submission" date="2016-10" db="EMBL/GenBank/DDBJ databases">
        <title>Sequence of Gallionella enrichment culture.</title>
        <authorList>
            <person name="Poehlein A."/>
            <person name="Muehling M."/>
            <person name="Daniel R."/>
        </authorList>
    </citation>
    <scope>NUCLEOTIDE SEQUENCE</scope>
</reference>
<dbReference type="Gene3D" id="6.10.140.730">
    <property type="match status" value="1"/>
</dbReference>
<evidence type="ECO:0000259" key="7">
    <source>
        <dbReference type="Pfam" id="PF25919"/>
    </source>
</evidence>
<dbReference type="InterPro" id="IPR058792">
    <property type="entry name" value="Beta-barrel_RND_2"/>
</dbReference>
<dbReference type="GO" id="GO:0060003">
    <property type="term" value="P:copper ion export"/>
    <property type="evidence" value="ECO:0007669"/>
    <property type="project" value="TreeGrafter"/>
</dbReference>
<comment type="caution">
    <text evidence="10">The sequence shown here is derived from an EMBL/GenBank/DDBJ whole genome shotgun (WGS) entry which is preliminary data.</text>
</comment>
<proteinExistence type="inferred from homology"/>
<evidence type="ECO:0000256" key="4">
    <source>
        <dbReference type="ARBA" id="ARBA00023065"/>
    </source>
</evidence>
<sequence length="514" mass="54440">MKTKHLILTLIVLTVIGAVSYGSYRFGLQQHMKPSSVGTTAGIDTAEAKSGIAVDPATGKTILYWHDPMVPGQRFDKPGKSPFMDMPLVPVYADGGGDSGNVSIDPRVQQNLGIRIAEVTKGNLASSIDAVGNVAYNERELVVLQARANGYVEKLHVRATLDTVHKGQALAELYVPDWVAAQEDFLTAKRLSVQGDKAAGVDLADAARQRMRLAGMSEEQMQLVESTGQIQARLIVAAPVNGVISELSAREGMTVVSGTPLFRINGLDTVWVNAEVSEDAAAQVHSGNMVEVTTPALAGLVFKGKVSSILPGVDPATRTLKARIELANPRQQLVPGMFATVSFSPNAHRDVLLVPSEAVIKTGKRSVVIVAQAGGKFIPMDIEAGTESNGQTEIRKGLRSGQKVVVSGQFLIDSEASLRGTTLRMGDTPAPIAKVAETHHGSGKVEAIDKGEITLSHGPIPTLQWGAMTMSFKLPVSGLTQGIKVGDHVDFEIRPISDGAFEIVSITPAMGGKP</sequence>
<feature type="domain" description="CusB-like beta-barrel" evidence="8">
    <location>
        <begin position="269"/>
        <end position="345"/>
    </location>
</feature>
<dbReference type="Pfam" id="PF19335">
    <property type="entry name" value="HMBD"/>
    <property type="match status" value="1"/>
</dbReference>
<dbReference type="NCBIfam" id="TIGR01730">
    <property type="entry name" value="RND_mfp"/>
    <property type="match status" value="1"/>
</dbReference>
<dbReference type="Gene3D" id="2.40.30.170">
    <property type="match status" value="1"/>
</dbReference>
<dbReference type="InterPro" id="IPR058649">
    <property type="entry name" value="CzcB_C"/>
</dbReference>
<dbReference type="Pfam" id="PF25919">
    <property type="entry name" value="BSH_CusB"/>
    <property type="match status" value="1"/>
</dbReference>
<dbReference type="AlphaFoldDB" id="A0A1J5SPW5"/>
<feature type="domain" description="CusB-like barrel-sandwich hybrid" evidence="7">
    <location>
        <begin position="142"/>
        <end position="265"/>
    </location>
</feature>
<dbReference type="FunFam" id="2.40.30.170:FF:000010">
    <property type="entry name" value="Efflux RND transporter periplasmic adaptor subunit"/>
    <property type="match status" value="1"/>
</dbReference>
<dbReference type="Pfam" id="PF25869">
    <property type="entry name" value="3HB_CusB"/>
    <property type="match status" value="1"/>
</dbReference>
<dbReference type="InterPro" id="IPR021647">
    <property type="entry name" value="CusF_Ec"/>
</dbReference>
<dbReference type="Gene3D" id="2.40.50.320">
    <property type="entry name" value="Copper binding periplasmic protein CusF"/>
    <property type="match status" value="1"/>
</dbReference>
<dbReference type="GO" id="GO:0016020">
    <property type="term" value="C:membrane"/>
    <property type="evidence" value="ECO:0007669"/>
    <property type="project" value="InterPro"/>
</dbReference>
<dbReference type="FunFam" id="2.40.420.20:FF:000003">
    <property type="entry name" value="Cation efflux system protein cusB"/>
    <property type="match status" value="1"/>
</dbReference>
<dbReference type="GO" id="GO:0015679">
    <property type="term" value="P:plasma membrane copper ion transport"/>
    <property type="evidence" value="ECO:0007669"/>
    <property type="project" value="TreeGrafter"/>
</dbReference>
<name>A0A1J5SPW5_9ZZZZ</name>
<dbReference type="Pfam" id="PF25954">
    <property type="entry name" value="Beta-barrel_RND_2"/>
    <property type="match status" value="1"/>
</dbReference>
<dbReference type="PANTHER" id="PTHR30097:SF15">
    <property type="entry name" value="CATION EFFLUX SYSTEM PROTEIN CUSB"/>
    <property type="match status" value="1"/>
</dbReference>
<dbReference type="InterPro" id="IPR045800">
    <property type="entry name" value="HMBD"/>
</dbReference>
<evidence type="ECO:0000259" key="8">
    <source>
        <dbReference type="Pfam" id="PF25954"/>
    </source>
</evidence>
<feature type="domain" description="Heavy metal binding" evidence="5">
    <location>
        <begin position="64"/>
        <end position="91"/>
    </location>
</feature>
<dbReference type="SUPFAM" id="SSF111369">
    <property type="entry name" value="HlyD-like secretion proteins"/>
    <property type="match status" value="1"/>
</dbReference>
<evidence type="ECO:0000259" key="6">
    <source>
        <dbReference type="Pfam" id="PF25869"/>
    </source>
</evidence>
<dbReference type="InterPro" id="IPR042230">
    <property type="entry name" value="CusF_sf"/>
</dbReference>
<dbReference type="GO" id="GO:0030288">
    <property type="term" value="C:outer membrane-bounded periplasmic space"/>
    <property type="evidence" value="ECO:0007669"/>
    <property type="project" value="TreeGrafter"/>
</dbReference>
<evidence type="ECO:0000259" key="9">
    <source>
        <dbReference type="Pfam" id="PF25975"/>
    </source>
</evidence>
<evidence type="ECO:0000256" key="3">
    <source>
        <dbReference type="ARBA" id="ARBA00022729"/>
    </source>
</evidence>
<dbReference type="InterPro" id="IPR051909">
    <property type="entry name" value="MFP_Cation_Efflux"/>
</dbReference>
<dbReference type="EMBL" id="MLJW01000046">
    <property type="protein sequence ID" value="OIR06072.1"/>
    <property type="molecule type" value="Genomic_DNA"/>
</dbReference>
<dbReference type="Gene3D" id="2.40.420.20">
    <property type="match status" value="1"/>
</dbReference>
<dbReference type="InterPro" id="IPR058790">
    <property type="entry name" value="BSH_CusB"/>
</dbReference>
<keyword evidence="2" id="KW-0813">Transport</keyword>
<dbReference type="Pfam" id="PF25975">
    <property type="entry name" value="CzcB_C"/>
    <property type="match status" value="1"/>
</dbReference>
<feature type="domain" description="CusB-like three alpha-helical bundle" evidence="6">
    <location>
        <begin position="177"/>
        <end position="232"/>
    </location>
</feature>
<evidence type="ECO:0000259" key="5">
    <source>
        <dbReference type="Pfam" id="PF19335"/>
    </source>
</evidence>
<evidence type="ECO:0000256" key="2">
    <source>
        <dbReference type="ARBA" id="ARBA00022448"/>
    </source>
</evidence>
<gene>
    <name evidence="10" type="primary">cusB_8</name>
    <name evidence="10" type="ORF">GALL_118690</name>
</gene>
<evidence type="ECO:0000256" key="1">
    <source>
        <dbReference type="ARBA" id="ARBA00009477"/>
    </source>
</evidence>
<evidence type="ECO:0000313" key="10">
    <source>
        <dbReference type="EMBL" id="OIR06072.1"/>
    </source>
</evidence>
<keyword evidence="4" id="KW-0406">Ion transport</keyword>
<comment type="similarity">
    <text evidence="1">Belongs to the membrane fusion protein (MFP) (TC 8.A.1) family.</text>
</comment>
<organism evidence="10">
    <name type="scientific">mine drainage metagenome</name>
    <dbReference type="NCBI Taxonomy" id="410659"/>
    <lineage>
        <taxon>unclassified sequences</taxon>
        <taxon>metagenomes</taxon>
        <taxon>ecological metagenomes</taxon>
    </lineage>
</organism>
<feature type="domain" description="CzcB-like C-terminal circularly permuted SH3-like" evidence="9">
    <location>
        <begin position="353"/>
        <end position="412"/>
    </location>
</feature>
<dbReference type="InterPro" id="IPR058791">
    <property type="entry name" value="3HB_CusB"/>
</dbReference>
<keyword evidence="3" id="KW-0732">Signal</keyword>
<dbReference type="PANTHER" id="PTHR30097">
    <property type="entry name" value="CATION EFFLUX SYSTEM PROTEIN CUSB"/>
    <property type="match status" value="1"/>
</dbReference>
<dbReference type="GO" id="GO:0022857">
    <property type="term" value="F:transmembrane transporter activity"/>
    <property type="evidence" value="ECO:0007669"/>
    <property type="project" value="InterPro"/>
</dbReference>
<dbReference type="Pfam" id="PF11604">
    <property type="entry name" value="CusF_Ec"/>
    <property type="match status" value="1"/>
</dbReference>
<dbReference type="GO" id="GO:0046914">
    <property type="term" value="F:transition metal ion binding"/>
    <property type="evidence" value="ECO:0007669"/>
    <property type="project" value="TreeGrafter"/>
</dbReference>
<dbReference type="InterPro" id="IPR006143">
    <property type="entry name" value="RND_pump_MFP"/>
</dbReference>
<accession>A0A1J5SPW5</accession>